<dbReference type="InterPro" id="IPR001128">
    <property type="entry name" value="Cyt_P450"/>
</dbReference>
<dbReference type="GO" id="GO:0004497">
    <property type="term" value="F:monooxygenase activity"/>
    <property type="evidence" value="ECO:0007669"/>
    <property type="project" value="InterPro"/>
</dbReference>
<evidence type="ECO:0000256" key="2">
    <source>
        <dbReference type="ARBA" id="ARBA00022617"/>
    </source>
</evidence>
<proteinExistence type="inferred from homology"/>
<dbReference type="EMBL" id="FOES01000057">
    <property type="protein sequence ID" value="SER19293.1"/>
    <property type="molecule type" value="Genomic_DNA"/>
</dbReference>
<dbReference type="InterPro" id="IPR050705">
    <property type="entry name" value="Cytochrome_P450_3A"/>
</dbReference>
<dbReference type="CDD" id="cd11067">
    <property type="entry name" value="CYP152"/>
    <property type="match status" value="1"/>
</dbReference>
<sequence>MSEEQHKIPKEPGLDHTLELLKEGYHFIVNRANKFDSRVIQTRLLGEKAICLVGKEEAELFYDNSRFFRQEAAPSRVQKTLLGVGGVQGLDGEEHRHRKAMFMAFMTEASLEEVQSLAKKEWKRLLENSNDEIKIYDAAQIVLTRVALRWTGVPFKNDEAEDWASSLSPLFEMASNIGPKHLKSRWSRVQLENKIEGLVKKIRDDSIRVDQTKALYHFSWHKDINGELLDPHVVAVEVLNLLRPIVAISVYVDLTLFAVYEHPEEADYARQSHDNLQHFIQEVRRYYPFFPAAIARVKKDFTWKGYQFKENTMTLLDLYGTNHDPNIWKKPHEFNPSRFKDWEGSPFDFIPQGGGEFDMGHRCAGEWITIDIMRVTLDYFLNDVEYVFPDQKSGFDMNDIPPISGVTIKIRG</sequence>
<keyword evidence="5 6" id="KW-0408">Iron</keyword>
<keyword evidence="2 6" id="KW-0349">Heme</keyword>
<dbReference type="GO" id="GO:0005506">
    <property type="term" value="F:iron ion binding"/>
    <property type="evidence" value="ECO:0007669"/>
    <property type="project" value="InterPro"/>
</dbReference>
<dbReference type="Gene3D" id="1.10.630.10">
    <property type="entry name" value="Cytochrome P450"/>
    <property type="match status" value="1"/>
</dbReference>
<protein>
    <submittedName>
        <fullName evidence="7">Fatty-acid peroxygenase</fullName>
    </submittedName>
</protein>
<keyword evidence="4" id="KW-0560">Oxidoreductase</keyword>
<evidence type="ECO:0000256" key="4">
    <source>
        <dbReference type="ARBA" id="ARBA00023002"/>
    </source>
</evidence>
<dbReference type="AlphaFoldDB" id="A0A1H9M840"/>
<dbReference type="GO" id="GO:0020037">
    <property type="term" value="F:heme binding"/>
    <property type="evidence" value="ECO:0007669"/>
    <property type="project" value="InterPro"/>
</dbReference>
<dbReference type="PANTHER" id="PTHR24302">
    <property type="entry name" value="CYTOCHROME P450 FAMILY 3"/>
    <property type="match status" value="1"/>
</dbReference>
<keyword evidence="3 6" id="KW-0479">Metal-binding</keyword>
<dbReference type="InterPro" id="IPR002401">
    <property type="entry name" value="Cyt_P450_E_grp-I"/>
</dbReference>
<evidence type="ECO:0000313" key="7">
    <source>
        <dbReference type="EMBL" id="SER19293.1"/>
    </source>
</evidence>
<dbReference type="RefSeq" id="WP_091776004.1">
    <property type="nucleotide sequence ID" value="NZ_CAESCL010000075.1"/>
</dbReference>
<dbReference type="Proteomes" id="UP000199427">
    <property type="component" value="Unassembled WGS sequence"/>
</dbReference>
<dbReference type="PANTHER" id="PTHR24302:SF15">
    <property type="entry name" value="FATTY-ACID PEROXYGENASE"/>
    <property type="match status" value="1"/>
</dbReference>
<name>A0A1H9M840_9BACI</name>
<evidence type="ECO:0000256" key="3">
    <source>
        <dbReference type="ARBA" id="ARBA00022723"/>
    </source>
</evidence>
<keyword evidence="8" id="KW-1185">Reference proteome</keyword>
<dbReference type="SUPFAM" id="SSF48264">
    <property type="entry name" value="Cytochrome P450"/>
    <property type="match status" value="1"/>
</dbReference>
<comment type="similarity">
    <text evidence="1">Belongs to the cytochrome P450 family.</text>
</comment>
<feature type="binding site" description="axial binding residue" evidence="6">
    <location>
        <position position="363"/>
    </location>
    <ligand>
        <name>heme</name>
        <dbReference type="ChEBI" id="CHEBI:30413"/>
    </ligand>
    <ligandPart>
        <name>Fe</name>
        <dbReference type="ChEBI" id="CHEBI:18248"/>
    </ligandPart>
</feature>
<evidence type="ECO:0000256" key="1">
    <source>
        <dbReference type="ARBA" id="ARBA00010617"/>
    </source>
</evidence>
<dbReference type="OrthoDB" id="9764248at2"/>
<dbReference type="InterPro" id="IPR036396">
    <property type="entry name" value="Cyt_P450_sf"/>
</dbReference>
<reference evidence="7 8" key="1">
    <citation type="submission" date="2016-10" db="EMBL/GenBank/DDBJ databases">
        <authorList>
            <person name="de Groot N.N."/>
        </authorList>
    </citation>
    <scope>NUCLEOTIDE SEQUENCE [LARGE SCALE GENOMIC DNA]</scope>
    <source>
        <strain evidence="7 8">DSM 21633</strain>
    </source>
</reference>
<evidence type="ECO:0000256" key="5">
    <source>
        <dbReference type="ARBA" id="ARBA00023004"/>
    </source>
</evidence>
<organism evidence="7 8">
    <name type="scientific">Piscibacillus halophilus</name>
    <dbReference type="NCBI Taxonomy" id="571933"/>
    <lineage>
        <taxon>Bacteria</taxon>
        <taxon>Bacillati</taxon>
        <taxon>Bacillota</taxon>
        <taxon>Bacilli</taxon>
        <taxon>Bacillales</taxon>
        <taxon>Bacillaceae</taxon>
        <taxon>Piscibacillus</taxon>
    </lineage>
</organism>
<comment type="cofactor">
    <cofactor evidence="6">
        <name>heme</name>
        <dbReference type="ChEBI" id="CHEBI:30413"/>
    </cofactor>
</comment>
<dbReference type="Pfam" id="PF00067">
    <property type="entry name" value="p450"/>
    <property type="match status" value="1"/>
</dbReference>
<dbReference type="PRINTS" id="PR00463">
    <property type="entry name" value="EP450I"/>
</dbReference>
<gene>
    <name evidence="7" type="ORF">SAMN05216362_15710</name>
</gene>
<dbReference type="GO" id="GO:0016705">
    <property type="term" value="F:oxidoreductase activity, acting on paired donors, with incorporation or reduction of molecular oxygen"/>
    <property type="evidence" value="ECO:0007669"/>
    <property type="project" value="InterPro"/>
</dbReference>
<evidence type="ECO:0000256" key="6">
    <source>
        <dbReference type="PIRSR" id="PIRSR602401-1"/>
    </source>
</evidence>
<evidence type="ECO:0000313" key="8">
    <source>
        <dbReference type="Proteomes" id="UP000199427"/>
    </source>
</evidence>
<accession>A0A1H9M840</accession>
<dbReference type="STRING" id="571933.SAMN05216362_15710"/>